<dbReference type="SMART" id="SM00345">
    <property type="entry name" value="HTH_GNTR"/>
    <property type="match status" value="1"/>
</dbReference>
<gene>
    <name evidence="15" type="primary">mntR</name>
    <name evidence="15" type="ORF">GTK09_25875</name>
</gene>
<dbReference type="PANTHER" id="PTHR33238:SF11">
    <property type="entry name" value="TRANSCRIPTIONAL REGULATOR MNTR"/>
    <property type="match status" value="1"/>
</dbReference>
<keyword evidence="6" id="KW-0678">Repressor</keyword>
<evidence type="ECO:0000256" key="7">
    <source>
        <dbReference type="ARBA" id="ARBA00023015"/>
    </source>
</evidence>
<dbReference type="GO" id="GO:0046914">
    <property type="term" value="F:transition metal ion binding"/>
    <property type="evidence" value="ECO:0007669"/>
    <property type="project" value="InterPro"/>
</dbReference>
<dbReference type="Pfam" id="PF01325">
    <property type="entry name" value="Fe_dep_repress"/>
    <property type="match status" value="1"/>
</dbReference>
<dbReference type="InterPro" id="IPR050536">
    <property type="entry name" value="DtxR_MntR_Metal-Reg"/>
</dbReference>
<evidence type="ECO:0000256" key="6">
    <source>
        <dbReference type="ARBA" id="ARBA00022491"/>
    </source>
</evidence>
<name>A0A6N9T8S2_9HYPH</name>
<dbReference type="PANTHER" id="PTHR33238">
    <property type="entry name" value="IRON (METAL) DEPENDENT REPRESSOR, DTXR FAMILY"/>
    <property type="match status" value="1"/>
</dbReference>
<evidence type="ECO:0000256" key="5">
    <source>
        <dbReference type="ARBA" id="ARBA00022490"/>
    </source>
</evidence>
<comment type="caution">
    <text evidence="15">The sequence shown here is derived from an EMBL/GenBank/DDBJ whole genome shotgun (WGS) entry which is preliminary data.</text>
</comment>
<organism evidence="15 16">
    <name type="scientific">Jiella pacifica</name>
    <dbReference type="NCBI Taxonomy" id="2696469"/>
    <lineage>
        <taxon>Bacteria</taxon>
        <taxon>Pseudomonadati</taxon>
        <taxon>Pseudomonadota</taxon>
        <taxon>Alphaproteobacteria</taxon>
        <taxon>Hyphomicrobiales</taxon>
        <taxon>Aurantimonadaceae</taxon>
        <taxon>Jiella</taxon>
    </lineage>
</organism>
<dbReference type="InterPro" id="IPR000524">
    <property type="entry name" value="Tscrpt_reg_HTH_GntR"/>
</dbReference>
<accession>A0A6N9T8S2</accession>
<evidence type="ECO:0000313" key="16">
    <source>
        <dbReference type="Proteomes" id="UP000469011"/>
    </source>
</evidence>
<dbReference type="SUPFAM" id="SSF46785">
    <property type="entry name" value="Winged helix' DNA-binding domain"/>
    <property type="match status" value="1"/>
</dbReference>
<dbReference type="InterPro" id="IPR022687">
    <property type="entry name" value="HTH_DTXR"/>
</dbReference>
<dbReference type="GO" id="GO:0005737">
    <property type="term" value="C:cytoplasm"/>
    <property type="evidence" value="ECO:0007669"/>
    <property type="project" value="UniProtKB-SubCell"/>
</dbReference>
<comment type="subunit">
    <text evidence="3">Homodimer.</text>
</comment>
<feature type="domain" description="HTH dtxR-type" evidence="14">
    <location>
        <begin position="29"/>
        <end position="89"/>
    </location>
</feature>
<dbReference type="PROSITE" id="PS50944">
    <property type="entry name" value="HTH_DTXR"/>
    <property type="match status" value="1"/>
</dbReference>
<evidence type="ECO:0000256" key="8">
    <source>
        <dbReference type="ARBA" id="ARBA00023125"/>
    </source>
</evidence>
<evidence type="ECO:0000256" key="10">
    <source>
        <dbReference type="ARBA" id="ARBA00023163"/>
    </source>
</evidence>
<evidence type="ECO:0000313" key="15">
    <source>
        <dbReference type="EMBL" id="NDW07837.1"/>
    </source>
</evidence>
<dbReference type="Proteomes" id="UP000469011">
    <property type="component" value="Unassembled WGS sequence"/>
</dbReference>
<dbReference type="Gene3D" id="1.10.10.10">
    <property type="entry name" value="Winged helix-like DNA-binding domain superfamily/Winged helix DNA-binding domain"/>
    <property type="match status" value="1"/>
</dbReference>
<dbReference type="InterPro" id="IPR036421">
    <property type="entry name" value="Fe_dep_repressor_sf"/>
</dbReference>
<evidence type="ECO:0000259" key="14">
    <source>
        <dbReference type="PROSITE" id="PS50944"/>
    </source>
</evidence>
<keyword evidence="5" id="KW-0963">Cytoplasm</keyword>
<sequence length="163" mass="17939">MSRTETSRNEISPGRLASRFARVREARQTELAEDYVELIEDLVIARGEARAADLAECFGVSPATVARAVQRLARDGLVVSEPYRAIFLTDEGRRIASISRARHRLVRDFLLALGVGTEAAESDAEGIEHHVGPETLKAFQAFLAQLQPAPSRRCKDESAPENP</sequence>
<evidence type="ECO:0000256" key="11">
    <source>
        <dbReference type="ARBA" id="ARBA00023211"/>
    </source>
</evidence>
<dbReference type="GO" id="GO:0003677">
    <property type="term" value="F:DNA binding"/>
    <property type="evidence" value="ECO:0007669"/>
    <property type="project" value="UniProtKB-KW"/>
</dbReference>
<protein>
    <recommendedName>
        <fullName evidence="4">Transcriptional regulator MntR</fullName>
    </recommendedName>
    <alternativeName>
        <fullName evidence="13">Manganese transport regulator</fullName>
    </alternativeName>
</protein>
<evidence type="ECO:0000256" key="3">
    <source>
        <dbReference type="ARBA" id="ARBA00011738"/>
    </source>
</evidence>
<evidence type="ECO:0000256" key="4">
    <source>
        <dbReference type="ARBA" id="ARBA00022386"/>
    </source>
</evidence>
<evidence type="ECO:0000256" key="9">
    <source>
        <dbReference type="ARBA" id="ARBA00023159"/>
    </source>
</evidence>
<dbReference type="InterPro" id="IPR036390">
    <property type="entry name" value="WH_DNA-bd_sf"/>
</dbReference>
<reference evidence="15 16" key="1">
    <citation type="submission" date="2020-01" db="EMBL/GenBank/DDBJ databases">
        <title>Jiella pacifica sp. nov.</title>
        <authorList>
            <person name="Xue Z."/>
            <person name="Zhu S."/>
            <person name="Chen J."/>
            <person name="Yang J."/>
        </authorList>
    </citation>
    <scope>NUCLEOTIDE SEQUENCE [LARGE SCALE GENOMIC DNA]</scope>
    <source>
        <strain evidence="15 16">40Bstr34</strain>
    </source>
</reference>
<keyword evidence="16" id="KW-1185">Reference proteome</keyword>
<evidence type="ECO:0000256" key="12">
    <source>
        <dbReference type="ARBA" id="ARBA00025185"/>
    </source>
</evidence>
<comment type="similarity">
    <text evidence="2">Belongs to the DtxR/MntR family.</text>
</comment>
<keyword evidence="10" id="KW-0804">Transcription</keyword>
<dbReference type="AlphaFoldDB" id="A0A6N9T8S2"/>
<dbReference type="RefSeq" id="WP_163466293.1">
    <property type="nucleotide sequence ID" value="NZ_JAAAMG010000041.1"/>
</dbReference>
<proteinExistence type="inferred from homology"/>
<dbReference type="SMART" id="SM00529">
    <property type="entry name" value="HTH_DTXR"/>
    <property type="match status" value="1"/>
</dbReference>
<dbReference type="InterPro" id="IPR001367">
    <property type="entry name" value="Fe_dep_repressor"/>
</dbReference>
<dbReference type="InterPro" id="IPR022689">
    <property type="entry name" value="Iron_dep_repressor"/>
</dbReference>
<dbReference type="Pfam" id="PF02742">
    <property type="entry name" value="Fe_dep_repr_C"/>
    <property type="match status" value="1"/>
</dbReference>
<dbReference type="EMBL" id="JAAAMG010000041">
    <property type="protein sequence ID" value="NDW07837.1"/>
    <property type="molecule type" value="Genomic_DNA"/>
</dbReference>
<comment type="function">
    <text evidence="12">In the presence of manganese, represses expression of mntH and mntS. Up-regulates expression of mntP.</text>
</comment>
<dbReference type="GO" id="GO:0046983">
    <property type="term" value="F:protein dimerization activity"/>
    <property type="evidence" value="ECO:0007669"/>
    <property type="project" value="InterPro"/>
</dbReference>
<dbReference type="Gene3D" id="1.10.60.10">
    <property type="entry name" value="Iron dependent repressor, metal binding and dimerisation domain"/>
    <property type="match status" value="1"/>
</dbReference>
<dbReference type="GO" id="GO:0003700">
    <property type="term" value="F:DNA-binding transcription factor activity"/>
    <property type="evidence" value="ECO:0007669"/>
    <property type="project" value="InterPro"/>
</dbReference>
<keyword evidence="8" id="KW-0238">DNA-binding</keyword>
<keyword evidence="11" id="KW-0464">Manganese</keyword>
<keyword evidence="9" id="KW-0010">Activator</keyword>
<evidence type="ECO:0000256" key="13">
    <source>
        <dbReference type="ARBA" id="ARBA00032593"/>
    </source>
</evidence>
<evidence type="ECO:0000256" key="1">
    <source>
        <dbReference type="ARBA" id="ARBA00004496"/>
    </source>
</evidence>
<dbReference type="NCBIfam" id="NF008273">
    <property type="entry name" value="PRK11050.1"/>
    <property type="match status" value="1"/>
</dbReference>
<keyword evidence="7" id="KW-0805">Transcription regulation</keyword>
<dbReference type="InterPro" id="IPR036388">
    <property type="entry name" value="WH-like_DNA-bd_sf"/>
</dbReference>
<evidence type="ECO:0000256" key="2">
    <source>
        <dbReference type="ARBA" id="ARBA00007871"/>
    </source>
</evidence>
<comment type="subcellular location">
    <subcellularLocation>
        <location evidence="1">Cytoplasm</location>
    </subcellularLocation>
</comment>